<dbReference type="InterPro" id="IPR009003">
    <property type="entry name" value="Peptidase_S1_PA"/>
</dbReference>
<dbReference type="Pfam" id="PF13365">
    <property type="entry name" value="Trypsin_2"/>
    <property type="match status" value="1"/>
</dbReference>
<dbReference type="SUPFAM" id="SSF50494">
    <property type="entry name" value="Trypsin-like serine proteases"/>
    <property type="match status" value="1"/>
</dbReference>
<evidence type="ECO:0000313" key="3">
    <source>
        <dbReference type="Proteomes" id="UP000218811"/>
    </source>
</evidence>
<dbReference type="STRING" id="742152.A0A2H3J118"/>
<dbReference type="AlphaFoldDB" id="A0A2H3J118"/>
<feature type="compositionally biased region" description="Pro residues" evidence="1">
    <location>
        <begin position="43"/>
        <end position="53"/>
    </location>
</feature>
<dbReference type="OMA" id="WGVPAEM"/>
<protein>
    <recommendedName>
        <fullName evidence="4">Trypsin-like serine protease</fullName>
    </recommendedName>
</protein>
<proteinExistence type="predicted"/>
<organism evidence="2 3">
    <name type="scientific">Wolfiporia cocos (strain MD-104)</name>
    <name type="common">Brown rot fungus</name>
    <dbReference type="NCBI Taxonomy" id="742152"/>
    <lineage>
        <taxon>Eukaryota</taxon>
        <taxon>Fungi</taxon>
        <taxon>Dikarya</taxon>
        <taxon>Basidiomycota</taxon>
        <taxon>Agaricomycotina</taxon>
        <taxon>Agaricomycetes</taxon>
        <taxon>Polyporales</taxon>
        <taxon>Phaeolaceae</taxon>
        <taxon>Wolfiporia</taxon>
    </lineage>
</organism>
<evidence type="ECO:0008006" key="4">
    <source>
        <dbReference type="Google" id="ProtNLM"/>
    </source>
</evidence>
<dbReference type="Proteomes" id="UP000218811">
    <property type="component" value="Unassembled WGS sequence"/>
</dbReference>
<gene>
    <name evidence="2" type="ORF">WOLCODRAFT_135150</name>
</gene>
<feature type="region of interest" description="Disordered" evidence="1">
    <location>
        <begin position="38"/>
        <end position="60"/>
    </location>
</feature>
<evidence type="ECO:0000313" key="2">
    <source>
        <dbReference type="EMBL" id="PCH33473.1"/>
    </source>
</evidence>
<evidence type="ECO:0000256" key="1">
    <source>
        <dbReference type="SAM" id="MobiDB-lite"/>
    </source>
</evidence>
<dbReference type="EMBL" id="KB467831">
    <property type="protein sequence ID" value="PCH33473.1"/>
    <property type="molecule type" value="Genomic_DNA"/>
</dbReference>
<reference evidence="2 3" key="1">
    <citation type="journal article" date="2012" name="Science">
        <title>The Paleozoic origin of enzymatic lignin decomposition reconstructed from 31 fungal genomes.</title>
        <authorList>
            <person name="Floudas D."/>
            <person name="Binder M."/>
            <person name="Riley R."/>
            <person name="Barry K."/>
            <person name="Blanchette R.A."/>
            <person name="Henrissat B."/>
            <person name="Martinez A.T."/>
            <person name="Otillar R."/>
            <person name="Spatafora J.W."/>
            <person name="Yadav J.S."/>
            <person name="Aerts A."/>
            <person name="Benoit I."/>
            <person name="Boyd A."/>
            <person name="Carlson A."/>
            <person name="Copeland A."/>
            <person name="Coutinho P.M."/>
            <person name="de Vries R.P."/>
            <person name="Ferreira P."/>
            <person name="Findley K."/>
            <person name="Foster B."/>
            <person name="Gaskell J."/>
            <person name="Glotzer D."/>
            <person name="Gorecki P."/>
            <person name="Heitman J."/>
            <person name="Hesse C."/>
            <person name="Hori C."/>
            <person name="Igarashi K."/>
            <person name="Jurgens J.A."/>
            <person name="Kallen N."/>
            <person name="Kersten P."/>
            <person name="Kohler A."/>
            <person name="Kuees U."/>
            <person name="Kumar T.K.A."/>
            <person name="Kuo A."/>
            <person name="LaButti K."/>
            <person name="Larrondo L.F."/>
            <person name="Lindquist E."/>
            <person name="Ling A."/>
            <person name="Lombard V."/>
            <person name="Lucas S."/>
            <person name="Lundell T."/>
            <person name="Martin R."/>
            <person name="McLaughlin D.J."/>
            <person name="Morgenstern I."/>
            <person name="Morin E."/>
            <person name="Murat C."/>
            <person name="Nagy L.G."/>
            <person name="Nolan M."/>
            <person name="Ohm R.A."/>
            <person name="Patyshakuliyeva A."/>
            <person name="Rokas A."/>
            <person name="Ruiz-Duenas F.J."/>
            <person name="Sabat G."/>
            <person name="Salamov A."/>
            <person name="Samejima M."/>
            <person name="Schmutz J."/>
            <person name="Slot J.C."/>
            <person name="St John F."/>
            <person name="Stenlid J."/>
            <person name="Sun H."/>
            <person name="Sun S."/>
            <person name="Syed K."/>
            <person name="Tsang A."/>
            <person name="Wiebenga A."/>
            <person name="Young D."/>
            <person name="Pisabarro A."/>
            <person name="Eastwood D.C."/>
            <person name="Martin F."/>
            <person name="Cullen D."/>
            <person name="Grigoriev I.V."/>
            <person name="Hibbett D.S."/>
        </authorList>
    </citation>
    <scope>NUCLEOTIDE SEQUENCE [LARGE SCALE GENOMIC DNA]</scope>
    <source>
        <strain evidence="2 3">MD-104</strain>
    </source>
</reference>
<accession>A0A2H3J118</accession>
<keyword evidence="3" id="KW-1185">Reference proteome</keyword>
<name>A0A2H3J118_WOLCO</name>
<sequence length="383" mass="40379">MALRQTALASRSRITSSLSSAACLNSPSARAYATVGTTTYIGQPPPPPTPPPAASSSSTTAANLSSVFDAQILYELRRRCQLAPGSSTGSQVQLPKLVEQYLDRGGLVLDSSLPYESRPGKDRRIDVDESAALDSVAMIVHAAQQGAEHKITHCSGFALSAPGLSEGQSVMVTCAHTLEEIRHSPILRRDAPPNANNAALPSVSGSFVITGPSSSPTFSPVSSILSSLHRSDLLLMSAPPSPFPALRTLPVSPYPAQPGARIRAHFVTHKEPVPGAGAEGWRPWVGGTWSKWIRGTVLGYRDMAGREAKPGTYDALSHLLFDPTPTPGSSGGPIIDEESGAVIGVVLGTQMQNRLQGVCGWGVPSEMIFEMFSLPGLKLNNRS</sequence>
<dbReference type="OrthoDB" id="10054765at2759"/>